<dbReference type="Proteomes" id="UP001242811">
    <property type="component" value="Unassembled WGS sequence"/>
</dbReference>
<evidence type="ECO:0000313" key="1">
    <source>
        <dbReference type="EMBL" id="MDQ0496576.1"/>
    </source>
</evidence>
<comment type="caution">
    <text evidence="1">The sequence shown here is derived from an EMBL/GenBank/DDBJ whole genome shotgun (WGS) entry which is preliminary data.</text>
</comment>
<proteinExistence type="predicted"/>
<keyword evidence="2" id="KW-1185">Reference proteome</keyword>
<reference evidence="1 2" key="1">
    <citation type="submission" date="2023-07" db="EMBL/GenBank/DDBJ databases">
        <title>Genomic Encyclopedia of Type Strains, Phase IV (KMG-IV): sequencing the most valuable type-strain genomes for metagenomic binning, comparative biology and taxonomic classification.</title>
        <authorList>
            <person name="Goeker M."/>
        </authorList>
    </citation>
    <scope>NUCLEOTIDE SEQUENCE [LARGE SCALE GENOMIC DNA]</scope>
    <source>
        <strain evidence="1 2">DSM 14914</strain>
    </source>
</reference>
<gene>
    <name evidence="1" type="ORF">QOZ95_004766</name>
</gene>
<evidence type="ECO:0000313" key="2">
    <source>
        <dbReference type="Proteomes" id="UP001242811"/>
    </source>
</evidence>
<organism evidence="1 2">
    <name type="scientific">Paenibacillus brasilensis</name>
    <dbReference type="NCBI Taxonomy" id="128574"/>
    <lineage>
        <taxon>Bacteria</taxon>
        <taxon>Bacillati</taxon>
        <taxon>Bacillota</taxon>
        <taxon>Bacilli</taxon>
        <taxon>Bacillales</taxon>
        <taxon>Paenibacillaceae</taxon>
        <taxon>Paenibacillus</taxon>
    </lineage>
</organism>
<dbReference type="EMBL" id="JAUSWA010000038">
    <property type="protein sequence ID" value="MDQ0496576.1"/>
    <property type="molecule type" value="Genomic_DNA"/>
</dbReference>
<name>A0ABU0L5N7_9BACL</name>
<protein>
    <submittedName>
        <fullName evidence="1">Uncharacterized protein</fullName>
    </submittedName>
</protein>
<accession>A0ABU0L5N7</accession>
<sequence length="30" mass="3620">MAARQLAQIYELTYHLPIMEHLMLAHFIKH</sequence>